<sequence>MTAAATNQAASAPQSSDKESETQALRDEIAQLRRELMSALAQVASNTGKTARILDDVTADSGGQAISVGQAA</sequence>
<evidence type="ECO:0000256" key="1">
    <source>
        <dbReference type="SAM" id="MobiDB-lite"/>
    </source>
</evidence>
<dbReference type="Proteomes" id="UP001597203">
    <property type="component" value="Unassembled WGS sequence"/>
</dbReference>
<feature type="compositionally biased region" description="Low complexity" evidence="1">
    <location>
        <begin position="1"/>
        <end position="15"/>
    </location>
</feature>
<gene>
    <name evidence="2" type="ORF">ACFQ24_09310</name>
</gene>
<evidence type="ECO:0000313" key="3">
    <source>
        <dbReference type="Proteomes" id="UP001597203"/>
    </source>
</evidence>
<dbReference type="RefSeq" id="WP_380910584.1">
    <property type="nucleotide sequence ID" value="NZ_JBHTLS010000118.1"/>
</dbReference>
<evidence type="ECO:0000313" key="2">
    <source>
        <dbReference type="EMBL" id="MFD1105068.1"/>
    </source>
</evidence>
<name>A0ABW3P0N3_9SPHN</name>
<feature type="compositionally biased region" description="Basic and acidic residues" evidence="1">
    <location>
        <begin position="16"/>
        <end position="26"/>
    </location>
</feature>
<feature type="region of interest" description="Disordered" evidence="1">
    <location>
        <begin position="1"/>
        <end position="26"/>
    </location>
</feature>
<comment type="caution">
    <text evidence="2">The sequence shown here is derived from an EMBL/GenBank/DDBJ whole genome shotgun (WGS) entry which is preliminary data.</text>
</comment>
<organism evidence="2 3">
    <name type="scientific">Sphingobium olei</name>
    <dbReference type="NCBI Taxonomy" id="420955"/>
    <lineage>
        <taxon>Bacteria</taxon>
        <taxon>Pseudomonadati</taxon>
        <taxon>Pseudomonadota</taxon>
        <taxon>Alphaproteobacteria</taxon>
        <taxon>Sphingomonadales</taxon>
        <taxon>Sphingomonadaceae</taxon>
        <taxon>Sphingobium</taxon>
    </lineage>
</organism>
<proteinExistence type="predicted"/>
<reference evidence="3" key="1">
    <citation type="journal article" date="2019" name="Int. J. Syst. Evol. Microbiol.">
        <title>The Global Catalogue of Microorganisms (GCM) 10K type strain sequencing project: providing services to taxonomists for standard genome sequencing and annotation.</title>
        <authorList>
            <consortium name="The Broad Institute Genomics Platform"/>
            <consortium name="The Broad Institute Genome Sequencing Center for Infectious Disease"/>
            <person name="Wu L."/>
            <person name="Ma J."/>
        </authorList>
    </citation>
    <scope>NUCLEOTIDE SEQUENCE [LARGE SCALE GENOMIC DNA]</scope>
    <source>
        <strain evidence="3">CCUG 54329</strain>
    </source>
</reference>
<accession>A0ABW3P0N3</accession>
<keyword evidence="3" id="KW-1185">Reference proteome</keyword>
<protein>
    <submittedName>
        <fullName evidence="2">Uncharacterized protein</fullName>
    </submittedName>
</protein>
<dbReference type="EMBL" id="JBHTLS010000118">
    <property type="protein sequence ID" value="MFD1105068.1"/>
    <property type="molecule type" value="Genomic_DNA"/>
</dbReference>